<evidence type="ECO:0000313" key="5">
    <source>
        <dbReference type="RefSeq" id="XP_013381193.1"/>
    </source>
</evidence>
<keyword evidence="2" id="KW-0325">Glycoprotein</keyword>
<dbReference type="InterPro" id="IPR050975">
    <property type="entry name" value="Sleep_regulator"/>
</dbReference>
<gene>
    <name evidence="5" type="primary">LOC106152224</name>
</gene>
<dbReference type="GO" id="GO:0032222">
    <property type="term" value="P:regulation of synaptic transmission, cholinergic"/>
    <property type="evidence" value="ECO:0007669"/>
    <property type="project" value="InterPro"/>
</dbReference>
<dbReference type="GeneID" id="106152224"/>
<dbReference type="Proteomes" id="UP000085678">
    <property type="component" value="Unplaced"/>
</dbReference>
<dbReference type="Pfam" id="PF17064">
    <property type="entry name" value="QVR"/>
    <property type="match status" value="1"/>
</dbReference>
<dbReference type="RefSeq" id="XP_013381193.1">
    <property type="nucleotide sequence ID" value="XM_013525739.1"/>
</dbReference>
<dbReference type="PANTHER" id="PTHR33562">
    <property type="entry name" value="ATILLA, ISOFORM B-RELATED-RELATED"/>
    <property type="match status" value="1"/>
</dbReference>
<accession>A0A1S3H5B0</accession>
<keyword evidence="4" id="KW-1185">Reference proteome</keyword>
<feature type="chain" id="PRO_5010200761" evidence="3">
    <location>
        <begin position="26"/>
        <end position="187"/>
    </location>
</feature>
<dbReference type="KEGG" id="lak:106152224"/>
<keyword evidence="1 3" id="KW-0732">Signal</keyword>
<evidence type="ECO:0000313" key="4">
    <source>
        <dbReference type="Proteomes" id="UP000085678"/>
    </source>
</evidence>
<dbReference type="InParanoid" id="A0A1S3H5B0"/>
<sequence length="187" mass="20941">MAGIGRTEVAILLVSLLCLLQCGGAQDTQPGQQEAEKQSEPVFSCITCHSLKERECEDTFNVNISDPEKYIKFVKPCKGHNMCMKIVGEDMQDRSQRKVVIRGCPRVGPETPGFSRTREECINYEYKHEDRRITDSVIGKKEEVQEYDLKGTTCYCKGDKCNSGHHVTGHVIHYVIGVIVAVSVFLA</sequence>
<name>A0A1S3H5B0_LINAN</name>
<protein>
    <submittedName>
        <fullName evidence="5">Uncharacterized protein LOC106152224</fullName>
    </submittedName>
</protein>
<evidence type="ECO:0000256" key="1">
    <source>
        <dbReference type="ARBA" id="ARBA00022729"/>
    </source>
</evidence>
<evidence type="ECO:0000256" key="3">
    <source>
        <dbReference type="SAM" id="SignalP"/>
    </source>
</evidence>
<evidence type="ECO:0000256" key="2">
    <source>
        <dbReference type="ARBA" id="ARBA00023180"/>
    </source>
</evidence>
<proteinExistence type="predicted"/>
<organism evidence="4 5">
    <name type="scientific">Lingula anatina</name>
    <name type="common">Brachiopod</name>
    <name type="synonym">Lingula unguis</name>
    <dbReference type="NCBI Taxonomy" id="7574"/>
    <lineage>
        <taxon>Eukaryota</taxon>
        <taxon>Metazoa</taxon>
        <taxon>Spiralia</taxon>
        <taxon>Lophotrochozoa</taxon>
        <taxon>Brachiopoda</taxon>
        <taxon>Linguliformea</taxon>
        <taxon>Lingulata</taxon>
        <taxon>Lingulida</taxon>
        <taxon>Linguloidea</taxon>
        <taxon>Lingulidae</taxon>
        <taxon>Lingula</taxon>
    </lineage>
</organism>
<dbReference type="GO" id="GO:0030431">
    <property type="term" value="P:sleep"/>
    <property type="evidence" value="ECO:0007669"/>
    <property type="project" value="InterPro"/>
</dbReference>
<dbReference type="InterPro" id="IPR031424">
    <property type="entry name" value="QVR-like"/>
</dbReference>
<feature type="signal peptide" evidence="3">
    <location>
        <begin position="1"/>
        <end position="25"/>
    </location>
</feature>
<reference evidence="5" key="1">
    <citation type="submission" date="2025-08" db="UniProtKB">
        <authorList>
            <consortium name="RefSeq"/>
        </authorList>
    </citation>
    <scope>IDENTIFICATION</scope>
    <source>
        <tissue evidence="5">Gonads</tissue>
    </source>
</reference>
<dbReference type="AlphaFoldDB" id="A0A1S3H5B0"/>